<keyword evidence="3" id="KW-1185">Reference proteome</keyword>
<protein>
    <submittedName>
        <fullName evidence="2">NimA</fullName>
    </submittedName>
</protein>
<dbReference type="EMBL" id="CP021081">
    <property type="protein sequence ID" value="ASN81022.1"/>
    <property type="molecule type" value="Genomic_DNA"/>
</dbReference>
<evidence type="ECO:0000256" key="1">
    <source>
        <dbReference type="SAM" id="MobiDB-lite"/>
    </source>
</evidence>
<dbReference type="SUPFAM" id="SSF50475">
    <property type="entry name" value="FMN-binding split barrel"/>
    <property type="match status" value="1"/>
</dbReference>
<dbReference type="InterPro" id="IPR012349">
    <property type="entry name" value="Split_barrel_FMN-bd"/>
</dbReference>
<dbReference type="InterPro" id="IPR024747">
    <property type="entry name" value="Pyridox_Oxase-rel"/>
</dbReference>
<dbReference type="KEGG" id="dfc:DFI_08435"/>
<accession>A0A221SWJ9</accession>
<dbReference type="Proteomes" id="UP000259030">
    <property type="component" value="Chromosome"/>
</dbReference>
<reference evidence="2 3" key="1">
    <citation type="submission" date="2017-05" db="EMBL/GenBank/DDBJ databases">
        <title>The complete genome sequence of Deinococcus ficus isolated from the rhizosphere of the Ficus religiosa L. in Taiwan.</title>
        <authorList>
            <person name="Wu K.-M."/>
            <person name="Liao T.-L."/>
            <person name="Liu Y.-M."/>
            <person name="Young C.-C."/>
            <person name="Tsai S.-F."/>
        </authorList>
    </citation>
    <scope>NUCLEOTIDE SEQUENCE [LARGE SCALE GENOMIC DNA]</scope>
    <source>
        <strain evidence="2 3">CC-FR2-10</strain>
    </source>
</reference>
<evidence type="ECO:0000313" key="2">
    <source>
        <dbReference type="EMBL" id="ASN81022.1"/>
    </source>
</evidence>
<dbReference type="STRING" id="317577.GCA_000419625_02229"/>
<dbReference type="Pfam" id="PF12900">
    <property type="entry name" value="Pyridox_ox_2"/>
    <property type="match status" value="1"/>
</dbReference>
<organism evidence="2 3">
    <name type="scientific">Deinococcus ficus</name>
    <dbReference type="NCBI Taxonomy" id="317577"/>
    <lineage>
        <taxon>Bacteria</taxon>
        <taxon>Thermotogati</taxon>
        <taxon>Deinococcota</taxon>
        <taxon>Deinococci</taxon>
        <taxon>Deinococcales</taxon>
        <taxon>Deinococcaceae</taxon>
        <taxon>Deinococcus</taxon>
    </lineage>
</organism>
<sequence length="214" mass="24312">MSESTHPRVPDIYDPRQRDMSVSRRPQNRRDEGWIAELLLQERIARVATLWQADDGEAFPFITPLAYAYRPERRDIVYHTNITGRLRANTGQGHRATLEVSQIGQLLPSNSPLELSVQYRSVIVFGRAHRLTDPHEAREALTTLTERCFPDLRVGVQTRPITDADLKRTSVYALKIEHWSGKENWAPAATQEDGWPALTPALARLRPALGSGRE</sequence>
<dbReference type="RefSeq" id="WP_051307404.1">
    <property type="nucleotide sequence ID" value="NZ_CP021081.1"/>
</dbReference>
<dbReference type="PANTHER" id="PTHR34071:SF2">
    <property type="entry name" value="FLAVIN-NUCLEOTIDE-BINDING PROTEIN"/>
    <property type="match status" value="1"/>
</dbReference>
<gene>
    <name evidence="2" type="ORF">DFI_08435</name>
</gene>
<evidence type="ECO:0000313" key="3">
    <source>
        <dbReference type="Proteomes" id="UP000259030"/>
    </source>
</evidence>
<proteinExistence type="predicted"/>
<dbReference type="Gene3D" id="2.30.110.10">
    <property type="entry name" value="Electron Transport, Fmn-binding Protein, Chain A"/>
    <property type="match status" value="1"/>
</dbReference>
<dbReference type="AlphaFoldDB" id="A0A221SWJ9"/>
<feature type="region of interest" description="Disordered" evidence="1">
    <location>
        <begin position="1"/>
        <end position="27"/>
    </location>
</feature>
<dbReference type="PANTHER" id="PTHR34071">
    <property type="entry name" value="5-NITROIMIDAZOLE ANTIBIOTICS RESISTANCE PROTEIN, NIMA-FAMILY-RELATED PROTEIN-RELATED"/>
    <property type="match status" value="1"/>
</dbReference>
<name>A0A221SWJ9_9DEIO</name>